<dbReference type="PANTHER" id="PTHR46494">
    <property type="entry name" value="CORA FAMILY METAL ION TRANSPORTER (EUROFUNG)"/>
    <property type="match status" value="1"/>
</dbReference>
<feature type="transmembrane region" description="Helical" evidence="7">
    <location>
        <begin position="320"/>
        <end position="341"/>
    </location>
</feature>
<sequence length="347" mass="38493">MQYCPMPMRSFTEDDGPSRSRIWRHLHATGEIERGRGLLSMHRRMAAGVTWQHLDRADDSGVRTFVSTSGFADGDELLEAALIGPRRIRIVEHGNAVSFAFLTTHWIAAQDRVVTEPIVLVLADDYVLTVSADGAIDLDAVARRIQALGAGDRHRPAEVSEIRSVLLLGLIERVMAGFAECTDELVAMLNRIEETVFANAADGLTGSRAIYRYKRELMTVKRAVIPLRQPLTTILGRPPTTPRRLSGIENELAQVVERVLYCDDAINSMLHANLTQVDVAQNSDMRRIAAIGAVLAGWGILAGVYQMTEDFEELHRAHGTALFWSTIAVATAISVLLCVLFRRIRWL</sequence>
<dbReference type="SUPFAM" id="SSF143865">
    <property type="entry name" value="CorA soluble domain-like"/>
    <property type="match status" value="1"/>
</dbReference>
<evidence type="ECO:0000256" key="7">
    <source>
        <dbReference type="SAM" id="Phobius"/>
    </source>
</evidence>
<name>A0ABQ3Z8L9_9ACTN</name>
<organism evidence="8 9">
    <name type="scientific">Paractinoplanes durhamensis</name>
    <dbReference type="NCBI Taxonomy" id="113563"/>
    <lineage>
        <taxon>Bacteria</taxon>
        <taxon>Bacillati</taxon>
        <taxon>Actinomycetota</taxon>
        <taxon>Actinomycetes</taxon>
        <taxon>Micromonosporales</taxon>
        <taxon>Micromonosporaceae</taxon>
        <taxon>Paractinoplanes</taxon>
    </lineage>
</organism>
<dbReference type="InterPro" id="IPR002523">
    <property type="entry name" value="MgTranspt_CorA/ZnTranspt_ZntB"/>
</dbReference>
<gene>
    <name evidence="8" type="ORF">Adu01nite_75350</name>
</gene>
<evidence type="ECO:0000256" key="1">
    <source>
        <dbReference type="ARBA" id="ARBA00004651"/>
    </source>
</evidence>
<dbReference type="Gene3D" id="1.20.58.340">
    <property type="entry name" value="Magnesium transport protein CorA, transmembrane region"/>
    <property type="match status" value="2"/>
</dbReference>
<evidence type="ECO:0000256" key="2">
    <source>
        <dbReference type="ARBA" id="ARBA00022448"/>
    </source>
</evidence>
<accession>A0ABQ3Z8L9</accession>
<keyword evidence="6" id="KW-0406">Ion transport</keyword>
<evidence type="ECO:0000256" key="5">
    <source>
        <dbReference type="ARBA" id="ARBA00022833"/>
    </source>
</evidence>
<keyword evidence="5" id="KW-0862">Zinc</keyword>
<feature type="transmembrane region" description="Helical" evidence="7">
    <location>
        <begin position="288"/>
        <end position="308"/>
    </location>
</feature>
<keyword evidence="4" id="KW-0997">Cell inner membrane</keyword>
<comment type="caution">
    <text evidence="8">The sequence shown here is derived from an EMBL/GenBank/DDBJ whole genome shotgun (WGS) entry which is preliminary data.</text>
</comment>
<dbReference type="InterPro" id="IPR045861">
    <property type="entry name" value="CorA_cytoplasmic_dom"/>
</dbReference>
<evidence type="ECO:0008006" key="10">
    <source>
        <dbReference type="Google" id="ProtNLM"/>
    </source>
</evidence>
<reference evidence="8 9" key="1">
    <citation type="submission" date="2021-01" db="EMBL/GenBank/DDBJ databases">
        <title>Whole genome shotgun sequence of Actinoplanes durhamensis NBRC 14914.</title>
        <authorList>
            <person name="Komaki H."/>
            <person name="Tamura T."/>
        </authorList>
    </citation>
    <scope>NUCLEOTIDE SEQUENCE [LARGE SCALE GENOMIC DNA]</scope>
    <source>
        <strain evidence="8 9">NBRC 14914</strain>
    </source>
</reference>
<evidence type="ECO:0000256" key="6">
    <source>
        <dbReference type="ARBA" id="ARBA00023065"/>
    </source>
</evidence>
<keyword evidence="7" id="KW-0472">Membrane</keyword>
<protein>
    <recommendedName>
        <fullName evidence="10">Magnesium transporter</fullName>
    </recommendedName>
</protein>
<comment type="subcellular location">
    <subcellularLocation>
        <location evidence="1">Cell membrane</location>
        <topology evidence="1">Multi-pass membrane protein</topology>
    </subcellularLocation>
</comment>
<keyword evidence="2" id="KW-0813">Transport</keyword>
<dbReference type="PANTHER" id="PTHR46494:SF3">
    <property type="entry name" value="ZINC TRANSPORT PROTEIN ZNTB"/>
    <property type="match status" value="1"/>
</dbReference>
<evidence type="ECO:0000256" key="4">
    <source>
        <dbReference type="ARBA" id="ARBA00022519"/>
    </source>
</evidence>
<keyword evidence="7" id="KW-1133">Transmembrane helix</keyword>
<evidence type="ECO:0000313" key="8">
    <source>
        <dbReference type="EMBL" id="GIE06185.1"/>
    </source>
</evidence>
<dbReference type="Pfam" id="PF01544">
    <property type="entry name" value="CorA"/>
    <property type="match status" value="1"/>
</dbReference>
<dbReference type="Proteomes" id="UP000637628">
    <property type="component" value="Unassembled WGS sequence"/>
</dbReference>
<evidence type="ECO:0000313" key="9">
    <source>
        <dbReference type="Proteomes" id="UP000637628"/>
    </source>
</evidence>
<proteinExistence type="predicted"/>
<keyword evidence="7" id="KW-0812">Transmembrane</keyword>
<dbReference type="EMBL" id="BOML01000059">
    <property type="protein sequence ID" value="GIE06185.1"/>
    <property type="molecule type" value="Genomic_DNA"/>
</dbReference>
<keyword evidence="3" id="KW-1003">Cell membrane</keyword>
<keyword evidence="9" id="KW-1185">Reference proteome</keyword>
<evidence type="ECO:0000256" key="3">
    <source>
        <dbReference type="ARBA" id="ARBA00022475"/>
    </source>
</evidence>